<feature type="domain" description="HD-GYP" evidence="4">
    <location>
        <begin position="181"/>
        <end position="377"/>
    </location>
</feature>
<reference evidence="5 6" key="1">
    <citation type="submission" date="2024-08" db="EMBL/GenBank/DDBJ databases">
        <authorList>
            <person name="Lu H."/>
        </authorList>
    </citation>
    <scope>NUCLEOTIDE SEQUENCE [LARGE SCALE GENOMIC DNA]</scope>
    <source>
        <strain evidence="5 6">BYS180W</strain>
    </source>
</reference>
<evidence type="ECO:0000259" key="4">
    <source>
        <dbReference type="PROSITE" id="PS51832"/>
    </source>
</evidence>
<gene>
    <name evidence="5" type="ORF">ACG0Z6_04580</name>
</gene>
<organism evidence="5 6">
    <name type="scientific">Roseateles rivi</name>
    <dbReference type="NCBI Taxonomy" id="3299028"/>
    <lineage>
        <taxon>Bacteria</taxon>
        <taxon>Pseudomonadati</taxon>
        <taxon>Pseudomonadota</taxon>
        <taxon>Betaproteobacteria</taxon>
        <taxon>Burkholderiales</taxon>
        <taxon>Sphaerotilaceae</taxon>
        <taxon>Roseateles</taxon>
    </lineage>
</organism>
<dbReference type="InterPro" id="IPR001789">
    <property type="entry name" value="Sig_transdc_resp-reg_receiver"/>
</dbReference>
<dbReference type="InterPro" id="IPR011006">
    <property type="entry name" value="CheY-like_superfamily"/>
</dbReference>
<dbReference type="PANTHER" id="PTHR45228">
    <property type="entry name" value="CYCLIC DI-GMP PHOSPHODIESTERASE TM_0186-RELATED"/>
    <property type="match status" value="1"/>
</dbReference>
<dbReference type="EMBL" id="JBIGHZ010000002">
    <property type="protein sequence ID" value="MFG6447517.1"/>
    <property type="molecule type" value="Genomic_DNA"/>
</dbReference>
<evidence type="ECO:0000313" key="5">
    <source>
        <dbReference type="EMBL" id="MFG6447517.1"/>
    </source>
</evidence>
<dbReference type="Pfam" id="PF13487">
    <property type="entry name" value="HD_5"/>
    <property type="match status" value="1"/>
</dbReference>
<dbReference type="SUPFAM" id="SSF52172">
    <property type="entry name" value="CheY-like"/>
    <property type="match status" value="1"/>
</dbReference>
<dbReference type="RefSeq" id="WP_394458922.1">
    <property type="nucleotide sequence ID" value="NZ_JBIGHZ010000002.1"/>
</dbReference>
<dbReference type="PROSITE" id="PS51832">
    <property type="entry name" value="HD_GYP"/>
    <property type="match status" value="1"/>
</dbReference>
<keyword evidence="1" id="KW-0597">Phosphoprotein</keyword>
<keyword evidence="6" id="KW-1185">Reference proteome</keyword>
<proteinExistence type="predicted"/>
<evidence type="ECO:0000256" key="1">
    <source>
        <dbReference type="PROSITE-ProRule" id="PRU00169"/>
    </source>
</evidence>
<name>A0ABW7FT53_9BURK</name>
<dbReference type="InterPro" id="IPR052020">
    <property type="entry name" value="Cyclic_di-GMP/3'3'-cGAMP_PDE"/>
</dbReference>
<dbReference type="Pfam" id="PF00072">
    <property type="entry name" value="Response_reg"/>
    <property type="match status" value="1"/>
</dbReference>
<dbReference type="CDD" id="cd17569">
    <property type="entry name" value="REC_HupR-like"/>
    <property type="match status" value="1"/>
</dbReference>
<dbReference type="Gene3D" id="3.40.50.2300">
    <property type="match status" value="1"/>
</dbReference>
<dbReference type="PROSITE" id="PS50110">
    <property type="entry name" value="RESPONSE_REGULATORY"/>
    <property type="match status" value="1"/>
</dbReference>
<comment type="caution">
    <text evidence="5">The sequence shown here is derived from an EMBL/GenBank/DDBJ whole genome shotgun (WGS) entry which is preliminary data.</text>
</comment>
<dbReference type="PANTHER" id="PTHR45228:SF8">
    <property type="entry name" value="TWO-COMPONENT RESPONSE REGULATOR-RELATED"/>
    <property type="match status" value="1"/>
</dbReference>
<keyword evidence="2" id="KW-0175">Coiled coil</keyword>
<protein>
    <submittedName>
        <fullName evidence="5">HD domain-containing phosphohydrolase</fullName>
    </submittedName>
</protein>
<dbReference type="Proteomes" id="UP001606099">
    <property type="component" value="Unassembled WGS sequence"/>
</dbReference>
<evidence type="ECO:0000256" key="2">
    <source>
        <dbReference type="SAM" id="Coils"/>
    </source>
</evidence>
<accession>A0ABW7FT53</accession>
<evidence type="ECO:0000259" key="3">
    <source>
        <dbReference type="PROSITE" id="PS50110"/>
    </source>
</evidence>
<feature type="domain" description="Response regulatory" evidence="3">
    <location>
        <begin position="11"/>
        <end position="126"/>
    </location>
</feature>
<dbReference type="SMART" id="SM00448">
    <property type="entry name" value="REC"/>
    <property type="match status" value="1"/>
</dbReference>
<evidence type="ECO:0000313" key="6">
    <source>
        <dbReference type="Proteomes" id="UP001606099"/>
    </source>
</evidence>
<sequence length="449" mass="50026">MSDTPQAPPATILFVDDENAILSALRRLFRPQGYQILVADSGEEGLRLLEEQPVDLVISDMRMPVMDGAVFLEQVRQRWPDAVRMLLTGYADIASTIAAINRGEIHRYIAKPWDDQDLLLSVREALSRRSLERENLRLLALTQAQNEELRLANETLEERVKARTLELEQVNDMLHAAYQQLEDNYILSMDVFAGLMELRERGSAGYCRQVAKLAQGVSKQLQLPHYDVQDVYVAGLLHEVGRLSLPDAMLQKPVSLMSAEELTRFRRHPLAAEAALMPLHSLKKVSKLVRMQMERIDGKGVPDGISGADFTPAAQALALSIEYHGLINGRLSQRSYKPEEAAQLIAGTAGTHYNRAVVEAFRAYLAETRDEVQSDVCITANDLRPGMVLSRDLLSAKGTLLLAAGFKFDGQVVRQIHEFVQREGSKLKLYVLPFKTETNAGALAAETSP</sequence>
<dbReference type="SUPFAM" id="SSF109604">
    <property type="entry name" value="HD-domain/PDEase-like"/>
    <property type="match status" value="1"/>
</dbReference>
<feature type="coiled-coil region" evidence="2">
    <location>
        <begin position="139"/>
        <end position="173"/>
    </location>
</feature>
<dbReference type="CDD" id="cd00077">
    <property type="entry name" value="HDc"/>
    <property type="match status" value="1"/>
</dbReference>
<dbReference type="Gene3D" id="1.10.3210.10">
    <property type="entry name" value="Hypothetical protein af1432"/>
    <property type="match status" value="1"/>
</dbReference>
<feature type="modified residue" description="4-aspartylphosphate" evidence="1">
    <location>
        <position position="60"/>
    </location>
</feature>
<dbReference type="InterPro" id="IPR037522">
    <property type="entry name" value="HD_GYP_dom"/>
</dbReference>
<dbReference type="InterPro" id="IPR003607">
    <property type="entry name" value="HD/PDEase_dom"/>
</dbReference>